<keyword evidence="5" id="KW-1185">Reference proteome</keyword>
<dbReference type="GO" id="GO:0006508">
    <property type="term" value="P:proteolysis"/>
    <property type="evidence" value="ECO:0007669"/>
    <property type="project" value="UniProtKB-KW"/>
</dbReference>
<dbReference type="KEGG" id="samy:DB32_006629"/>
<evidence type="ECO:0000256" key="3">
    <source>
        <dbReference type="SAM" id="Phobius"/>
    </source>
</evidence>
<evidence type="ECO:0000313" key="5">
    <source>
        <dbReference type="Proteomes" id="UP000034883"/>
    </source>
</evidence>
<dbReference type="AlphaFoldDB" id="A0A0F6W7L8"/>
<dbReference type="Gene3D" id="2.40.10.120">
    <property type="match status" value="1"/>
</dbReference>
<dbReference type="Pfam" id="PF13365">
    <property type="entry name" value="Trypsin_2"/>
    <property type="match status" value="1"/>
</dbReference>
<feature type="transmembrane region" description="Helical" evidence="3">
    <location>
        <begin position="26"/>
        <end position="47"/>
    </location>
</feature>
<dbReference type="STRING" id="927083.DB32_006629"/>
<dbReference type="GO" id="GO:0004252">
    <property type="term" value="F:serine-type endopeptidase activity"/>
    <property type="evidence" value="ECO:0007669"/>
    <property type="project" value="InterPro"/>
</dbReference>
<dbReference type="InterPro" id="IPR001940">
    <property type="entry name" value="Peptidase_S1C"/>
</dbReference>
<keyword evidence="2" id="KW-0378">Hydrolase</keyword>
<dbReference type="PRINTS" id="PR00834">
    <property type="entry name" value="PROTEASES2C"/>
</dbReference>
<name>A0A0F6W7L8_9BACT</name>
<keyword evidence="3" id="KW-0812">Transmembrane</keyword>
<evidence type="ECO:0000313" key="4">
    <source>
        <dbReference type="EMBL" id="AKF09480.1"/>
    </source>
</evidence>
<organism evidence="4 5">
    <name type="scientific">Sandaracinus amylolyticus</name>
    <dbReference type="NCBI Taxonomy" id="927083"/>
    <lineage>
        <taxon>Bacteria</taxon>
        <taxon>Pseudomonadati</taxon>
        <taxon>Myxococcota</taxon>
        <taxon>Polyangia</taxon>
        <taxon>Polyangiales</taxon>
        <taxon>Sandaracinaceae</taxon>
        <taxon>Sandaracinus</taxon>
    </lineage>
</organism>
<keyword evidence="3" id="KW-0472">Membrane</keyword>
<dbReference type="PANTHER" id="PTHR43343">
    <property type="entry name" value="PEPTIDASE S12"/>
    <property type="match status" value="1"/>
</dbReference>
<dbReference type="InterPro" id="IPR051201">
    <property type="entry name" value="Chloro_Bact_Ser_Proteases"/>
</dbReference>
<evidence type="ECO:0000256" key="1">
    <source>
        <dbReference type="ARBA" id="ARBA00022670"/>
    </source>
</evidence>
<dbReference type="EMBL" id="CP011125">
    <property type="protein sequence ID" value="AKF09480.1"/>
    <property type="molecule type" value="Genomic_DNA"/>
</dbReference>
<keyword evidence="3" id="KW-1133">Transmembrane helix</keyword>
<sequence length="481" mass="49382">MVAIVAGCAAFVLVGAHVIALAGGSVVAPAAAVAAALVACVVLPVVVGWKVAGGEAKRSVVPGAVAALNVAWLALLIGLAPGASRAVIAAHGDWFLAGHEVAAIRRAMRALAPVVEREAPHLPEIAAAPAPDDAPRVEEPVAEDRAWSARELFERRADAVVTIHAHRPVDDEDELADVLRRLGLDAQTVTGSGFVVGAGGVIVTNHHVLGDATSARVTMRDGRTFDRVRVLATDPSNDLALLAIDAEGLAAVPLAADEDVQIGATTFAIGSPLGLDHTLTQGIVSAIRDESGTTMVQTQAPIAPGSSGGPLFDDRGRLIGVNTLLRGGGLGFAVHVRYVRALLEATRAERALSPFVEGVHVARSEVEGALRPLTRTALEQAGVSVARVAGDCIATWPEATPVVTVRVTGRGHRDVTITADQGDEVDGCLRDRADVPARVAAMQLRGDGADAVSVTLHVEGLGATGTDPGHALDVRIARPAP</sequence>
<keyword evidence="1 4" id="KW-0645">Protease</keyword>
<gene>
    <name evidence="4" type="ORF">DB32_006629</name>
</gene>
<protein>
    <submittedName>
        <fullName evidence="4">HtrA protease/chaperone protein</fullName>
    </submittedName>
</protein>
<dbReference type="Proteomes" id="UP000034883">
    <property type="component" value="Chromosome"/>
</dbReference>
<dbReference type="SUPFAM" id="SSF50494">
    <property type="entry name" value="Trypsin-like serine proteases"/>
    <property type="match status" value="1"/>
</dbReference>
<feature type="transmembrane region" description="Helical" evidence="3">
    <location>
        <begin position="59"/>
        <end position="80"/>
    </location>
</feature>
<reference evidence="4 5" key="1">
    <citation type="submission" date="2015-03" db="EMBL/GenBank/DDBJ databases">
        <title>Genome assembly of Sandaracinus amylolyticus DSM 53668.</title>
        <authorList>
            <person name="Sharma G."/>
            <person name="Subramanian S."/>
        </authorList>
    </citation>
    <scope>NUCLEOTIDE SEQUENCE [LARGE SCALE GENOMIC DNA]</scope>
    <source>
        <strain evidence="4 5">DSM 53668</strain>
    </source>
</reference>
<dbReference type="PANTHER" id="PTHR43343:SF3">
    <property type="entry name" value="PROTEASE DO-LIKE 8, CHLOROPLASTIC"/>
    <property type="match status" value="1"/>
</dbReference>
<dbReference type="InterPro" id="IPR009003">
    <property type="entry name" value="Peptidase_S1_PA"/>
</dbReference>
<proteinExistence type="predicted"/>
<evidence type="ECO:0000256" key="2">
    <source>
        <dbReference type="ARBA" id="ARBA00022801"/>
    </source>
</evidence>
<accession>A0A0F6W7L8</accession>